<dbReference type="EMBL" id="DSBT01000255">
    <property type="protein sequence ID" value="HDP78237.1"/>
    <property type="molecule type" value="Genomic_DNA"/>
</dbReference>
<keyword evidence="2" id="KW-0227">DNA damage</keyword>
<protein>
    <recommendedName>
        <fullName evidence="8">DNA-3-methyladenine glycosylase I</fullName>
        <ecNumber evidence="8">3.2.2.20</ecNumber>
    </recommendedName>
</protein>
<evidence type="ECO:0000256" key="7">
    <source>
        <dbReference type="ARBA" id="ARBA00057608"/>
    </source>
</evidence>
<evidence type="ECO:0000313" key="10">
    <source>
        <dbReference type="EMBL" id="HDP78237.1"/>
    </source>
</evidence>
<dbReference type="PANTHER" id="PTHR31116">
    <property type="entry name" value="OS04G0501200 PROTEIN"/>
    <property type="match status" value="1"/>
</dbReference>
<dbReference type="InterPro" id="IPR011257">
    <property type="entry name" value="DNA_glycosylase"/>
</dbReference>
<dbReference type="EC" id="3.2.2.20" evidence="8"/>
<keyword evidence="1 9" id="KW-0479">Metal-binding</keyword>
<sequence length="184" mass="21334">MRCPWAEVDDLYIKYHDTEWGVPVHEDKKWFEFLVLEGAQAGLSWLTVLKKRESYRGAFAGFDPRIVAKFDENEIEKLMADSGIIRNRRKLESAINNAREFLQIEVEFGSFDRFIWSFVDYKQVVNSWTSLSEIPAVSKKAHQISHALKEKGFSFVGPTIVYALMQAAGLVNDHLVYCFRYTEV</sequence>
<dbReference type="SUPFAM" id="SSF48150">
    <property type="entry name" value="DNA-glycosylase"/>
    <property type="match status" value="1"/>
</dbReference>
<feature type="binding site" evidence="9">
    <location>
        <position position="3"/>
    </location>
    <ligand>
        <name>Zn(2+)</name>
        <dbReference type="ChEBI" id="CHEBI:29105"/>
    </ligand>
</feature>
<reference evidence="10" key="1">
    <citation type="journal article" date="2020" name="mSystems">
        <title>Genome- and Community-Level Interaction Insights into Carbon Utilization and Element Cycling Functions of Hydrothermarchaeota in Hydrothermal Sediment.</title>
        <authorList>
            <person name="Zhou Z."/>
            <person name="Liu Y."/>
            <person name="Xu W."/>
            <person name="Pan J."/>
            <person name="Luo Z.H."/>
            <person name="Li M."/>
        </authorList>
    </citation>
    <scope>NUCLEOTIDE SEQUENCE [LARGE SCALE GENOMIC DNA]</scope>
    <source>
        <strain evidence="10">SpSt-1179</strain>
    </source>
</reference>
<evidence type="ECO:0000256" key="8">
    <source>
        <dbReference type="ARBA" id="ARBA00066766"/>
    </source>
</evidence>
<dbReference type="InterPro" id="IPR005019">
    <property type="entry name" value="Adenine_glyco"/>
</dbReference>
<dbReference type="GO" id="GO:0046872">
    <property type="term" value="F:metal ion binding"/>
    <property type="evidence" value="ECO:0007669"/>
    <property type="project" value="UniProtKB-KW"/>
</dbReference>
<evidence type="ECO:0000256" key="3">
    <source>
        <dbReference type="ARBA" id="ARBA00022801"/>
    </source>
</evidence>
<dbReference type="Pfam" id="PF03352">
    <property type="entry name" value="Adenine_glyco"/>
    <property type="match status" value="1"/>
</dbReference>
<dbReference type="GO" id="GO:0006284">
    <property type="term" value="P:base-excision repair"/>
    <property type="evidence" value="ECO:0007669"/>
    <property type="project" value="InterPro"/>
</dbReference>
<gene>
    <name evidence="10" type="ORF">ENN47_08665</name>
</gene>
<accession>A0A7C1CUA7</accession>
<organism evidence="10">
    <name type="scientific">Mesotoga infera</name>
    <dbReference type="NCBI Taxonomy" id="1236046"/>
    <lineage>
        <taxon>Bacteria</taxon>
        <taxon>Thermotogati</taxon>
        <taxon>Thermotogota</taxon>
        <taxon>Thermotogae</taxon>
        <taxon>Kosmotogales</taxon>
        <taxon>Kosmotogaceae</taxon>
        <taxon>Mesotoga</taxon>
    </lineage>
</organism>
<evidence type="ECO:0000256" key="4">
    <source>
        <dbReference type="ARBA" id="ARBA00022833"/>
    </source>
</evidence>
<dbReference type="NCBIfam" id="TIGR00624">
    <property type="entry name" value="tag"/>
    <property type="match status" value="1"/>
</dbReference>
<comment type="caution">
    <text evidence="10">The sequence shown here is derived from an EMBL/GenBank/DDBJ whole genome shotgun (WGS) entry which is preliminary data.</text>
</comment>
<name>A0A7C1CUA7_9BACT</name>
<evidence type="ECO:0000256" key="1">
    <source>
        <dbReference type="ARBA" id="ARBA00022723"/>
    </source>
</evidence>
<comment type="function">
    <text evidence="7">Hydrolysis of the deoxyribose N-glycosidic bond to excise 3-methyladenine from the damaged DNA polymer formed by alkylation lesions.</text>
</comment>
<dbReference type="FunFam" id="1.10.340.30:FF:000009">
    <property type="entry name" value="DNA-3-methyladenine glycosylase I"/>
    <property type="match status" value="1"/>
</dbReference>
<feature type="binding site" evidence="9">
    <location>
        <position position="174"/>
    </location>
    <ligand>
        <name>Zn(2+)</name>
        <dbReference type="ChEBI" id="CHEBI:29105"/>
    </ligand>
</feature>
<keyword evidence="3" id="KW-0378">Hydrolase</keyword>
<keyword evidence="5" id="KW-0234">DNA repair</keyword>
<feature type="binding site" evidence="9">
    <location>
        <position position="178"/>
    </location>
    <ligand>
        <name>Zn(2+)</name>
        <dbReference type="ChEBI" id="CHEBI:29105"/>
    </ligand>
</feature>
<evidence type="ECO:0000256" key="9">
    <source>
        <dbReference type="PIRSR" id="PIRSR604597-1"/>
    </source>
</evidence>
<comment type="catalytic activity">
    <reaction evidence="6">
        <text>Hydrolysis of alkylated DNA, releasing 3-methyladenine.</text>
        <dbReference type="EC" id="3.2.2.20"/>
    </reaction>
</comment>
<proteinExistence type="predicted"/>
<dbReference type="PANTHER" id="PTHR31116:SF29">
    <property type="entry name" value="DNA GLYCOSYLASE SUPERFAMILY PROTEIN"/>
    <property type="match status" value="1"/>
</dbReference>
<dbReference type="AlphaFoldDB" id="A0A7C1CUA7"/>
<evidence type="ECO:0000256" key="6">
    <source>
        <dbReference type="ARBA" id="ARBA00052558"/>
    </source>
</evidence>
<evidence type="ECO:0000256" key="5">
    <source>
        <dbReference type="ARBA" id="ARBA00023204"/>
    </source>
</evidence>
<dbReference type="Gene3D" id="1.10.340.30">
    <property type="entry name" value="Hypothetical protein, domain 2"/>
    <property type="match status" value="1"/>
</dbReference>
<dbReference type="GO" id="GO:0008725">
    <property type="term" value="F:DNA-3-methyladenine glycosylase activity"/>
    <property type="evidence" value="ECO:0007669"/>
    <property type="project" value="UniProtKB-EC"/>
</dbReference>
<dbReference type="Proteomes" id="UP000886198">
    <property type="component" value="Unassembled WGS sequence"/>
</dbReference>
<evidence type="ECO:0000256" key="2">
    <source>
        <dbReference type="ARBA" id="ARBA00022763"/>
    </source>
</evidence>
<dbReference type="InterPro" id="IPR004597">
    <property type="entry name" value="Tag"/>
</dbReference>
<feature type="binding site" evidence="9">
    <location>
        <position position="16"/>
    </location>
    <ligand>
        <name>Zn(2+)</name>
        <dbReference type="ChEBI" id="CHEBI:29105"/>
    </ligand>
</feature>
<keyword evidence="4 9" id="KW-0862">Zinc</keyword>